<feature type="transmembrane region" description="Helical" evidence="10">
    <location>
        <begin position="141"/>
        <end position="163"/>
    </location>
</feature>
<keyword evidence="3" id="KW-0645">Protease</keyword>
<dbReference type="GO" id="GO:0004222">
    <property type="term" value="F:metalloendopeptidase activity"/>
    <property type="evidence" value="ECO:0007669"/>
    <property type="project" value="InterPro"/>
</dbReference>
<evidence type="ECO:0000313" key="13">
    <source>
        <dbReference type="EMBL" id="CAB4368194.1"/>
    </source>
</evidence>
<keyword evidence="6" id="KW-0862">Zinc</keyword>
<dbReference type="SUPFAM" id="SSF50156">
    <property type="entry name" value="PDZ domain-like"/>
    <property type="match status" value="1"/>
</dbReference>
<comment type="subcellular location">
    <subcellularLocation>
        <location evidence="2">Membrane</location>
        <topology evidence="2">Multi-pass membrane protein</topology>
    </subcellularLocation>
</comment>
<dbReference type="CDD" id="cd06163">
    <property type="entry name" value="S2P-M50_PDZ_RseP-like"/>
    <property type="match status" value="1"/>
</dbReference>
<keyword evidence="7 10" id="KW-1133">Transmembrane helix</keyword>
<dbReference type="PANTHER" id="PTHR42837:SF2">
    <property type="entry name" value="MEMBRANE METALLOPROTEASE ARASP2, CHLOROPLASTIC-RELATED"/>
    <property type="match status" value="1"/>
</dbReference>
<feature type="domain" description="PDZ" evidence="12">
    <location>
        <begin position="185"/>
        <end position="219"/>
    </location>
</feature>
<evidence type="ECO:0000256" key="4">
    <source>
        <dbReference type="ARBA" id="ARBA00022692"/>
    </source>
</evidence>
<feature type="domain" description="Peptidase M50" evidence="11">
    <location>
        <begin position="54"/>
        <end position="395"/>
    </location>
</feature>
<reference evidence="13" key="1">
    <citation type="submission" date="2020-05" db="EMBL/GenBank/DDBJ databases">
        <authorList>
            <person name="Chiriac C."/>
            <person name="Salcher M."/>
            <person name="Ghai R."/>
            <person name="Kavagutti S V."/>
        </authorList>
    </citation>
    <scope>NUCLEOTIDE SEQUENCE</scope>
</reference>
<comment type="cofactor">
    <cofactor evidence="1">
        <name>Zn(2+)</name>
        <dbReference type="ChEBI" id="CHEBI:29105"/>
    </cofactor>
</comment>
<dbReference type="InterPro" id="IPR004387">
    <property type="entry name" value="Pept_M50_Zn"/>
</dbReference>
<dbReference type="GO" id="GO:0006508">
    <property type="term" value="P:proteolysis"/>
    <property type="evidence" value="ECO:0007669"/>
    <property type="project" value="UniProtKB-KW"/>
</dbReference>
<feature type="transmembrane region" description="Helical" evidence="10">
    <location>
        <begin position="337"/>
        <end position="366"/>
    </location>
</feature>
<dbReference type="InterPro" id="IPR008915">
    <property type="entry name" value="Peptidase_M50"/>
</dbReference>
<evidence type="ECO:0000256" key="6">
    <source>
        <dbReference type="ARBA" id="ARBA00022833"/>
    </source>
</evidence>
<dbReference type="PANTHER" id="PTHR42837">
    <property type="entry name" value="REGULATOR OF SIGMA-E PROTEASE RSEP"/>
    <property type="match status" value="1"/>
</dbReference>
<evidence type="ECO:0000256" key="10">
    <source>
        <dbReference type="SAM" id="Phobius"/>
    </source>
</evidence>
<organism evidence="13">
    <name type="scientific">freshwater metagenome</name>
    <dbReference type="NCBI Taxonomy" id="449393"/>
    <lineage>
        <taxon>unclassified sequences</taxon>
        <taxon>metagenomes</taxon>
        <taxon>ecological metagenomes</taxon>
    </lineage>
</organism>
<feature type="transmembrane region" description="Helical" evidence="10">
    <location>
        <begin position="35"/>
        <end position="64"/>
    </location>
</feature>
<dbReference type="Pfam" id="PF02163">
    <property type="entry name" value="Peptidase_M50"/>
    <property type="match status" value="1"/>
</dbReference>
<dbReference type="Gene3D" id="2.30.42.10">
    <property type="match status" value="1"/>
</dbReference>
<evidence type="ECO:0000259" key="12">
    <source>
        <dbReference type="Pfam" id="PF17820"/>
    </source>
</evidence>
<dbReference type="AlphaFoldDB" id="A0A6J6AI16"/>
<protein>
    <submittedName>
        <fullName evidence="13">Unannotated protein</fullName>
    </submittedName>
</protein>
<evidence type="ECO:0000256" key="3">
    <source>
        <dbReference type="ARBA" id="ARBA00022670"/>
    </source>
</evidence>
<dbReference type="EMBL" id="CAETWZ010000100">
    <property type="protein sequence ID" value="CAB4368194.1"/>
    <property type="molecule type" value="Genomic_DNA"/>
</dbReference>
<keyword evidence="4 10" id="KW-0812">Transmembrane</keyword>
<evidence type="ECO:0000256" key="5">
    <source>
        <dbReference type="ARBA" id="ARBA00022801"/>
    </source>
</evidence>
<proteinExistence type="predicted"/>
<evidence type="ECO:0000259" key="11">
    <source>
        <dbReference type="Pfam" id="PF02163"/>
    </source>
</evidence>
<evidence type="ECO:0000256" key="7">
    <source>
        <dbReference type="ARBA" id="ARBA00022989"/>
    </source>
</evidence>
<name>A0A6J6AI16_9ZZZZ</name>
<keyword evidence="5" id="KW-0378">Hydrolase</keyword>
<keyword evidence="8" id="KW-0482">Metalloprotease</keyword>
<accession>A0A6J6AI16</accession>
<keyword evidence="9 10" id="KW-0472">Membrane</keyword>
<evidence type="ECO:0000256" key="2">
    <source>
        <dbReference type="ARBA" id="ARBA00004141"/>
    </source>
</evidence>
<dbReference type="InterPro" id="IPR041489">
    <property type="entry name" value="PDZ_6"/>
</dbReference>
<dbReference type="GO" id="GO:0016020">
    <property type="term" value="C:membrane"/>
    <property type="evidence" value="ECO:0007669"/>
    <property type="project" value="UniProtKB-SubCell"/>
</dbReference>
<gene>
    <name evidence="13" type="ORF">UFOPK4179_00991</name>
</gene>
<evidence type="ECO:0000256" key="8">
    <source>
        <dbReference type="ARBA" id="ARBA00023049"/>
    </source>
</evidence>
<evidence type="ECO:0000256" key="9">
    <source>
        <dbReference type="ARBA" id="ARBA00023136"/>
    </source>
</evidence>
<feature type="transmembrane region" description="Helical" evidence="10">
    <location>
        <begin position="387"/>
        <end position="408"/>
    </location>
</feature>
<evidence type="ECO:0000256" key="1">
    <source>
        <dbReference type="ARBA" id="ARBA00001947"/>
    </source>
</evidence>
<sequence length="415" mass="44301">MSDFYHRFRSEIAAGGAVAEPITPMATPGGKITGLAMLGLLAFLAVKNPWTCVFVVGLLVSVFLHEVGHYSTARLTGMKVTQFFMGFGPRVWSRTKGEVEYGVRALPLGAFVRIIGMNNVDEVDPADESRAYRSQTFPRRLLVITAGSLMHMVIAFVLFFGVYSSSGREQNTGVSTIRGLDAATSPASQAGIVIGDVLVSVGGVPVTDYNSVSSAIQTFRVGDSINVVFEHNGVRQSRNVVLATHPTKPGRAYLGVMADDWGWKELSVLSSVGQSLSDIGSTITGSVRGVVVALNPMNSIRHLTNSPEATLETRPTTVVGVSEIGGTIGRSDGLKGVLVLLASINVFVGVFNMFPLLPFDGGHAAIAIYERVRSRKGKLYRADINKMVPLATMVVGLLSLLLITGLYLDITQPIG</sequence>
<dbReference type="Pfam" id="PF17820">
    <property type="entry name" value="PDZ_6"/>
    <property type="match status" value="1"/>
</dbReference>
<dbReference type="InterPro" id="IPR036034">
    <property type="entry name" value="PDZ_sf"/>
</dbReference>